<gene>
    <name evidence="1" type="ORF">K1T71_000409</name>
</gene>
<evidence type="ECO:0000313" key="2">
    <source>
        <dbReference type="Proteomes" id="UP000824533"/>
    </source>
</evidence>
<sequence length="85" mass="9571">MSYRAAVVLLFLVWKSATSNCRAKVTLLLPCCLRLSVKELLSQRVTIARKSTLTHQFKFLTTVMTLVLSRQPVQQVPSYDNSATV</sequence>
<keyword evidence="2" id="KW-1185">Reference proteome</keyword>
<comment type="caution">
    <text evidence="1">The sequence shown here is derived from an EMBL/GenBank/DDBJ whole genome shotgun (WGS) entry which is preliminary data.</text>
</comment>
<reference evidence="1 2" key="1">
    <citation type="journal article" date="2021" name="Front. Genet.">
        <title>Chromosome-Level Genome Assembly Reveals Significant Gene Expansion in the Toll and IMD Signaling Pathways of Dendrolimus kikuchii.</title>
        <authorList>
            <person name="Zhou J."/>
            <person name="Wu P."/>
            <person name="Xiong Z."/>
            <person name="Liu N."/>
            <person name="Zhao N."/>
            <person name="Ji M."/>
            <person name="Qiu Y."/>
            <person name="Yang B."/>
        </authorList>
    </citation>
    <scope>NUCLEOTIDE SEQUENCE [LARGE SCALE GENOMIC DNA]</scope>
    <source>
        <strain evidence="1">Ann1</strain>
    </source>
</reference>
<name>A0ACC1DJA2_9NEOP</name>
<accession>A0ACC1DJA2</accession>
<evidence type="ECO:0000313" key="1">
    <source>
        <dbReference type="EMBL" id="KAJ0183986.1"/>
    </source>
</evidence>
<protein>
    <submittedName>
        <fullName evidence="1">Uncharacterized protein</fullName>
    </submittedName>
</protein>
<dbReference type="EMBL" id="CM034387">
    <property type="protein sequence ID" value="KAJ0183986.1"/>
    <property type="molecule type" value="Genomic_DNA"/>
</dbReference>
<dbReference type="Proteomes" id="UP000824533">
    <property type="component" value="Linkage Group LG01"/>
</dbReference>
<proteinExistence type="predicted"/>
<organism evidence="1 2">
    <name type="scientific">Dendrolimus kikuchii</name>
    <dbReference type="NCBI Taxonomy" id="765133"/>
    <lineage>
        <taxon>Eukaryota</taxon>
        <taxon>Metazoa</taxon>
        <taxon>Ecdysozoa</taxon>
        <taxon>Arthropoda</taxon>
        <taxon>Hexapoda</taxon>
        <taxon>Insecta</taxon>
        <taxon>Pterygota</taxon>
        <taxon>Neoptera</taxon>
        <taxon>Endopterygota</taxon>
        <taxon>Lepidoptera</taxon>
        <taxon>Glossata</taxon>
        <taxon>Ditrysia</taxon>
        <taxon>Bombycoidea</taxon>
        <taxon>Lasiocampidae</taxon>
        <taxon>Dendrolimus</taxon>
    </lineage>
</organism>